<organism evidence="1 2">
    <name type="scientific">Calocera viscosa (strain TUFC12733)</name>
    <dbReference type="NCBI Taxonomy" id="1330018"/>
    <lineage>
        <taxon>Eukaryota</taxon>
        <taxon>Fungi</taxon>
        <taxon>Dikarya</taxon>
        <taxon>Basidiomycota</taxon>
        <taxon>Agaricomycotina</taxon>
        <taxon>Dacrymycetes</taxon>
        <taxon>Dacrymycetales</taxon>
        <taxon>Dacrymycetaceae</taxon>
        <taxon>Calocera</taxon>
    </lineage>
</organism>
<dbReference type="OrthoDB" id="10391812at2759"/>
<keyword evidence="2" id="KW-1185">Reference proteome</keyword>
<reference evidence="1 2" key="1">
    <citation type="journal article" date="2016" name="Mol. Biol. Evol.">
        <title>Comparative Genomics of Early-Diverging Mushroom-Forming Fungi Provides Insights into the Origins of Lignocellulose Decay Capabilities.</title>
        <authorList>
            <person name="Nagy L.G."/>
            <person name="Riley R."/>
            <person name="Tritt A."/>
            <person name="Adam C."/>
            <person name="Daum C."/>
            <person name="Floudas D."/>
            <person name="Sun H."/>
            <person name="Yadav J.S."/>
            <person name="Pangilinan J."/>
            <person name="Larsson K.H."/>
            <person name="Matsuura K."/>
            <person name="Barry K."/>
            <person name="Labutti K."/>
            <person name="Kuo R."/>
            <person name="Ohm R.A."/>
            <person name="Bhattacharya S.S."/>
            <person name="Shirouzu T."/>
            <person name="Yoshinaga Y."/>
            <person name="Martin F.M."/>
            <person name="Grigoriev I.V."/>
            <person name="Hibbett D.S."/>
        </authorList>
    </citation>
    <scope>NUCLEOTIDE SEQUENCE [LARGE SCALE GENOMIC DNA]</scope>
    <source>
        <strain evidence="1 2">TUFC12733</strain>
    </source>
</reference>
<accession>A0A167I4D8</accession>
<evidence type="ECO:0000313" key="2">
    <source>
        <dbReference type="Proteomes" id="UP000076738"/>
    </source>
</evidence>
<proteinExistence type="predicted"/>
<dbReference type="AlphaFoldDB" id="A0A167I4D8"/>
<dbReference type="Proteomes" id="UP000076738">
    <property type="component" value="Unassembled WGS sequence"/>
</dbReference>
<protein>
    <submittedName>
        <fullName evidence="1">Uncharacterized protein</fullName>
    </submittedName>
</protein>
<dbReference type="EMBL" id="KV417312">
    <property type="protein sequence ID" value="KZO92287.1"/>
    <property type="molecule type" value="Genomic_DNA"/>
</dbReference>
<gene>
    <name evidence="1" type="ORF">CALVIDRAFT_567513</name>
</gene>
<sequence length="86" mass="9548">MFARQLANTSRRALAQRSSFAARRSIHLESEPRPWGMFSELPPNGIYLAVGTTIVSAVGLYSGVKTWLMEPEDFAEGKRAGSLLRH</sequence>
<name>A0A167I4D8_CALVF</name>
<evidence type="ECO:0000313" key="1">
    <source>
        <dbReference type="EMBL" id="KZO92287.1"/>
    </source>
</evidence>